<accession>A0A1B1A6M8</accession>
<sequence>MDKDQVKEILESIKASADEKFETKAEVETKIETKADKAELEAVKEAIEAVTAKFDSIPAIVNKNEERSLELKSVNEAFVKSFEEKGEYSADIEVKAITQTAPVTGSVKPVLGLSGDLFAANPVRMLARKIDITGSTVTLPRKTGSYNAAVANATNKGTKASGDSAVAEVVITARTVNAAQDVTTESQEDIVGLDQFYAEDILAEIAAKEAMEHVVAVEAITNGVTTAANTGVTFADLNTLIHSVPVQYRQNGVLMLSTDAMAAIRELDEAGTGSKLIFDPIEAVDRFMGFRVVENGYMADMTAGNVIGAFGNWGRGLVLANRKTATLTRSNVTKLGHISYYGEMRSGIGEVDTNALRKLTVKA</sequence>
<geneLocation type="plasmid" evidence="3 4">
    <name>unnamed1</name>
</geneLocation>
<evidence type="ECO:0000313" key="4">
    <source>
        <dbReference type="Proteomes" id="UP000013243"/>
    </source>
</evidence>
<dbReference type="NCBIfam" id="TIGR01554">
    <property type="entry name" value="major_cap_HK97"/>
    <property type="match status" value="1"/>
</dbReference>
<protein>
    <recommendedName>
        <fullName evidence="2">Phage capsid-like C-terminal domain-containing protein</fullName>
    </recommendedName>
</protein>
<organism evidence="3 4">
    <name type="scientific">Tritonibacter mobilis F1926</name>
    <dbReference type="NCBI Taxonomy" id="1265309"/>
    <lineage>
        <taxon>Bacteria</taxon>
        <taxon>Pseudomonadati</taxon>
        <taxon>Pseudomonadota</taxon>
        <taxon>Alphaproteobacteria</taxon>
        <taxon>Rhodobacterales</taxon>
        <taxon>Paracoccaceae</taxon>
        <taxon>Tritonibacter</taxon>
    </lineage>
</organism>
<feature type="domain" description="Phage capsid-like C-terminal" evidence="2">
    <location>
        <begin position="117"/>
        <end position="360"/>
    </location>
</feature>
<evidence type="ECO:0000259" key="2">
    <source>
        <dbReference type="Pfam" id="PF05065"/>
    </source>
</evidence>
<dbReference type="EMBL" id="CP015231">
    <property type="protein sequence ID" value="ANP42178.1"/>
    <property type="molecule type" value="Genomic_DNA"/>
</dbReference>
<evidence type="ECO:0000313" key="3">
    <source>
        <dbReference type="EMBL" id="ANP42178.1"/>
    </source>
</evidence>
<reference evidence="3 4" key="1">
    <citation type="journal article" date="2016" name="ISME J.">
        <title>Global occurrence and heterogeneity of the Roseobacter-clade species Ruegeria mobilis.</title>
        <authorList>
            <person name="Sonnenschein E."/>
            <person name="Gram L."/>
        </authorList>
    </citation>
    <scope>NUCLEOTIDE SEQUENCE [LARGE SCALE GENOMIC DNA]</scope>
    <source>
        <strain evidence="3 4">F1926</strain>
        <plasmid evidence="3 4">unnamed1</plasmid>
    </source>
</reference>
<dbReference type="Proteomes" id="UP000013243">
    <property type="component" value="Plasmid unnamed1"/>
</dbReference>
<gene>
    <name evidence="3" type="ORF">K529_015470</name>
</gene>
<evidence type="ECO:0000256" key="1">
    <source>
        <dbReference type="ARBA" id="ARBA00004328"/>
    </source>
</evidence>
<dbReference type="SUPFAM" id="SSF56563">
    <property type="entry name" value="Major capsid protein gp5"/>
    <property type="match status" value="1"/>
</dbReference>
<comment type="subcellular location">
    <subcellularLocation>
        <location evidence="1">Virion</location>
    </subcellularLocation>
</comment>
<dbReference type="KEGG" id="rmb:K529_015470"/>
<dbReference type="InterPro" id="IPR054612">
    <property type="entry name" value="Phage_capsid-like_C"/>
</dbReference>
<dbReference type="RefSeq" id="WP_005613717.1">
    <property type="nucleotide sequence ID" value="NZ_CP015231.1"/>
</dbReference>
<dbReference type="AlphaFoldDB" id="A0A1B1A6M8"/>
<dbReference type="InterPro" id="IPR024455">
    <property type="entry name" value="Phage_capsid"/>
</dbReference>
<dbReference type="Pfam" id="PF05065">
    <property type="entry name" value="Phage_capsid"/>
    <property type="match status" value="1"/>
</dbReference>
<dbReference type="GeneID" id="28251263"/>
<proteinExistence type="predicted"/>
<name>A0A1B1A6M8_9RHOB</name>
<keyword evidence="3" id="KW-0614">Plasmid</keyword>